<dbReference type="Pfam" id="PF05139">
    <property type="entry name" value="Erythro_esteras"/>
    <property type="match status" value="2"/>
</dbReference>
<dbReference type="Proteomes" id="UP001597419">
    <property type="component" value="Unassembled WGS sequence"/>
</dbReference>
<evidence type="ECO:0000313" key="1">
    <source>
        <dbReference type="EMBL" id="MFD2459074.1"/>
    </source>
</evidence>
<dbReference type="InterPro" id="IPR007815">
    <property type="entry name" value="Emycin_Estase"/>
</dbReference>
<name>A0ABW5GCT5_9PSEU</name>
<keyword evidence="2" id="KW-1185">Reference proteome</keyword>
<dbReference type="RefSeq" id="WP_345406262.1">
    <property type="nucleotide sequence ID" value="NZ_BAABHG010000019.1"/>
</dbReference>
<dbReference type="PANTHER" id="PTHR31299">
    <property type="entry name" value="ESTERASE, PUTATIVE (AFU_ORTHOLOGUE AFUA_1G05850)-RELATED"/>
    <property type="match status" value="1"/>
</dbReference>
<protein>
    <submittedName>
        <fullName evidence="1">Erythromycin esterase family protein</fullName>
    </submittedName>
</protein>
<organism evidence="1 2">
    <name type="scientific">Amycolatopsis samaneae</name>
    <dbReference type="NCBI Taxonomy" id="664691"/>
    <lineage>
        <taxon>Bacteria</taxon>
        <taxon>Bacillati</taxon>
        <taxon>Actinomycetota</taxon>
        <taxon>Actinomycetes</taxon>
        <taxon>Pseudonocardiales</taxon>
        <taxon>Pseudonocardiaceae</taxon>
        <taxon>Amycolatopsis</taxon>
    </lineage>
</organism>
<dbReference type="CDD" id="cd14728">
    <property type="entry name" value="Ere-like"/>
    <property type="match status" value="1"/>
</dbReference>
<proteinExistence type="predicted"/>
<sequence>MTSTLDAPAPWIGRTAHPVVTRDPEGSLDDLAPLRDMVGDATLVTLGASARGTHELSVLSHRMLRFLVEDLGFRSLVVEGDDETSLALDEYVRTGTGDPRALLAGARSFWRTGELLDVVRWIRRRNEGHPGDPVRIANPAGDVVPLPGDLGEIERLLADNAIRWHERTGHRIVYWGGMAHLAVSGTRTISAGTELFVHRSAGSYFREYFGSHHVSVGLTFHHGTASHPNPVPPTGYAETVLGDAGLNAYLLDLRAPGPAPVRAWLNSPAKTRLLGPGYDPRDDAAHHLSGGSLAEWFDVVAHSQEVTAAHPIDA</sequence>
<dbReference type="Gene3D" id="3.30.1870.10">
    <property type="entry name" value="EreA-like, domain 2"/>
    <property type="match status" value="1"/>
</dbReference>
<dbReference type="Gene3D" id="3.40.1660.10">
    <property type="entry name" value="EreA-like (biosynthetic domain)"/>
    <property type="match status" value="2"/>
</dbReference>
<comment type="caution">
    <text evidence="1">The sequence shown here is derived from an EMBL/GenBank/DDBJ whole genome shotgun (WGS) entry which is preliminary data.</text>
</comment>
<dbReference type="EMBL" id="JBHUKU010000005">
    <property type="protein sequence ID" value="MFD2459074.1"/>
    <property type="molecule type" value="Genomic_DNA"/>
</dbReference>
<dbReference type="InterPro" id="IPR052036">
    <property type="entry name" value="Hydrolase/PRTase-associated"/>
</dbReference>
<dbReference type="SUPFAM" id="SSF159501">
    <property type="entry name" value="EreA/ChaN-like"/>
    <property type="match status" value="2"/>
</dbReference>
<dbReference type="PANTHER" id="PTHR31299:SF0">
    <property type="entry name" value="ESTERASE, PUTATIVE (AFU_ORTHOLOGUE AFUA_1G05850)-RELATED"/>
    <property type="match status" value="1"/>
</dbReference>
<gene>
    <name evidence="1" type="ORF">ACFSYJ_10690</name>
</gene>
<reference evidence="2" key="1">
    <citation type="journal article" date="2019" name="Int. J. Syst. Evol. Microbiol.">
        <title>The Global Catalogue of Microorganisms (GCM) 10K type strain sequencing project: providing services to taxonomists for standard genome sequencing and annotation.</title>
        <authorList>
            <consortium name="The Broad Institute Genomics Platform"/>
            <consortium name="The Broad Institute Genome Sequencing Center for Infectious Disease"/>
            <person name="Wu L."/>
            <person name="Ma J."/>
        </authorList>
    </citation>
    <scope>NUCLEOTIDE SEQUENCE [LARGE SCALE GENOMIC DNA]</scope>
    <source>
        <strain evidence="2">CGMCC 4.7643</strain>
    </source>
</reference>
<accession>A0ABW5GCT5</accession>
<evidence type="ECO:0000313" key="2">
    <source>
        <dbReference type="Proteomes" id="UP001597419"/>
    </source>
</evidence>